<evidence type="ECO:0000313" key="1">
    <source>
        <dbReference type="EMBL" id="MBD2770776.1"/>
    </source>
</evidence>
<accession>A0A8J7C5G0</accession>
<evidence type="ECO:0000313" key="2">
    <source>
        <dbReference type="Proteomes" id="UP000629098"/>
    </source>
</evidence>
<dbReference type="Proteomes" id="UP000629098">
    <property type="component" value="Unassembled WGS sequence"/>
</dbReference>
<comment type="caution">
    <text evidence="1">The sequence shown here is derived from an EMBL/GenBank/DDBJ whole genome shotgun (WGS) entry which is preliminary data.</text>
</comment>
<dbReference type="EMBL" id="JACXAE010000009">
    <property type="protein sequence ID" value="MBD2770776.1"/>
    <property type="molecule type" value="Genomic_DNA"/>
</dbReference>
<keyword evidence="2" id="KW-1185">Reference proteome</keyword>
<protein>
    <submittedName>
        <fullName evidence="1">Uncharacterized protein</fullName>
    </submittedName>
</protein>
<reference evidence="1" key="1">
    <citation type="submission" date="2020-09" db="EMBL/GenBank/DDBJ databases">
        <title>Iningainema tapete sp. nov. (Scytonemataceae, Cyanobacteria) from greenhouses in central Florida (USA) produces two types of nodularin with biosynthetic potential for microcystin-LR and anabaenopeptins.</title>
        <authorList>
            <person name="Berthold D.E."/>
            <person name="Lefler F.W."/>
            <person name="Huang I.-S."/>
            <person name="Abdulla H."/>
            <person name="Zimba P.V."/>
            <person name="Laughinghouse H.D. IV."/>
        </authorList>
    </citation>
    <scope>NUCLEOTIDE SEQUENCE</scope>
    <source>
        <strain evidence="1">BLCCT55</strain>
    </source>
</reference>
<organism evidence="1 2">
    <name type="scientific">Iningainema tapete BLCC-T55</name>
    <dbReference type="NCBI Taxonomy" id="2748662"/>
    <lineage>
        <taxon>Bacteria</taxon>
        <taxon>Bacillati</taxon>
        <taxon>Cyanobacteriota</taxon>
        <taxon>Cyanophyceae</taxon>
        <taxon>Nostocales</taxon>
        <taxon>Scytonemataceae</taxon>
        <taxon>Iningainema tapete</taxon>
    </lineage>
</organism>
<sequence length="91" mass="10739">MENWTEEQKQKYARFHEILEMGKQRYIEATGNQRGYRAGFKGKDYLTDEERKEAAGIMRQMFGVVIKDGYVHCQGRSWQLPENSPLHQRAS</sequence>
<proteinExistence type="predicted"/>
<name>A0A8J7C5G0_9CYAN</name>
<gene>
    <name evidence="1" type="ORF">ICL16_01210</name>
</gene>
<dbReference type="AlphaFoldDB" id="A0A8J7C5G0"/>
<dbReference type="RefSeq" id="WP_190825069.1">
    <property type="nucleotide sequence ID" value="NZ_CAWPPI010000009.1"/>
</dbReference>